<feature type="transmembrane region" description="Helical" evidence="1">
    <location>
        <begin position="237"/>
        <end position="254"/>
    </location>
</feature>
<dbReference type="Pfam" id="PF20237">
    <property type="entry name" value="DUF6594"/>
    <property type="match status" value="1"/>
</dbReference>
<organism evidence="3 4">
    <name type="scientific">Phialocephala subalpina</name>
    <dbReference type="NCBI Taxonomy" id="576137"/>
    <lineage>
        <taxon>Eukaryota</taxon>
        <taxon>Fungi</taxon>
        <taxon>Dikarya</taxon>
        <taxon>Ascomycota</taxon>
        <taxon>Pezizomycotina</taxon>
        <taxon>Leotiomycetes</taxon>
        <taxon>Helotiales</taxon>
        <taxon>Mollisiaceae</taxon>
        <taxon>Phialocephala</taxon>
        <taxon>Phialocephala fortinii species complex</taxon>
    </lineage>
</organism>
<evidence type="ECO:0000259" key="2">
    <source>
        <dbReference type="Pfam" id="PF20237"/>
    </source>
</evidence>
<dbReference type="OrthoDB" id="5341582at2759"/>
<feature type="transmembrane region" description="Helical" evidence="1">
    <location>
        <begin position="212"/>
        <end position="230"/>
    </location>
</feature>
<dbReference type="EMBL" id="FJOG01000024">
    <property type="protein sequence ID" value="CZR63819.1"/>
    <property type="molecule type" value="Genomic_DNA"/>
</dbReference>
<dbReference type="InterPro" id="IPR046529">
    <property type="entry name" value="DUF6594"/>
</dbReference>
<dbReference type="PANTHER" id="PTHR34502:SF5">
    <property type="entry name" value="DUF6594 DOMAIN-CONTAINING PROTEIN"/>
    <property type="match status" value="1"/>
</dbReference>
<protein>
    <recommendedName>
        <fullName evidence="2">DUF6594 domain-containing protein</fullName>
    </recommendedName>
</protein>
<accession>A0A1L7XFJ5</accession>
<dbReference type="AlphaFoldDB" id="A0A1L7XFJ5"/>
<feature type="domain" description="DUF6594" evidence="2">
    <location>
        <begin position="95"/>
        <end position="249"/>
    </location>
</feature>
<name>A0A1L7XFJ5_9HELO</name>
<dbReference type="Proteomes" id="UP000184330">
    <property type="component" value="Unassembled WGS sequence"/>
</dbReference>
<evidence type="ECO:0000256" key="1">
    <source>
        <dbReference type="SAM" id="Phobius"/>
    </source>
</evidence>
<evidence type="ECO:0000313" key="4">
    <source>
        <dbReference type="Proteomes" id="UP000184330"/>
    </source>
</evidence>
<sequence>MAQKRGIFDIVFQRYRRFIQSLSRPKQKVAIPFQIEDAPESYPRFSVLIGAHSSFCMCRRFSTVRARPLKQDHISILEAQLEQVDREETKLLFLGNARRDHIKSLQTWIESTACLARKETEFLDRKQDLMAVARPVDGVLARVQVIPFRIARPICSALRSSHFNTSRDPNVFIPSGPLAIRGSRSVLASFATVVLIIPVIVINLLSSSGVRLGIAVAASALFIFILSFLMNAQTKELFLAGATYAAVLVVFIAGNNNGT</sequence>
<keyword evidence="1" id="KW-0812">Transmembrane</keyword>
<reference evidence="3 4" key="1">
    <citation type="submission" date="2016-03" db="EMBL/GenBank/DDBJ databases">
        <authorList>
            <person name="Ploux O."/>
        </authorList>
    </citation>
    <scope>NUCLEOTIDE SEQUENCE [LARGE SCALE GENOMIC DNA]</scope>
    <source>
        <strain evidence="3 4">UAMH 11012</strain>
    </source>
</reference>
<keyword evidence="1" id="KW-0472">Membrane</keyword>
<evidence type="ECO:0000313" key="3">
    <source>
        <dbReference type="EMBL" id="CZR63819.1"/>
    </source>
</evidence>
<dbReference type="PANTHER" id="PTHR34502">
    <property type="entry name" value="DUF6594 DOMAIN-CONTAINING PROTEIN-RELATED"/>
    <property type="match status" value="1"/>
</dbReference>
<keyword evidence="1" id="KW-1133">Transmembrane helix</keyword>
<keyword evidence="4" id="KW-1185">Reference proteome</keyword>
<gene>
    <name evidence="3" type="ORF">PAC_13716</name>
</gene>
<dbReference type="STRING" id="576137.A0A1L7XFJ5"/>
<feature type="transmembrane region" description="Helical" evidence="1">
    <location>
        <begin position="186"/>
        <end position="206"/>
    </location>
</feature>
<proteinExistence type="predicted"/>